<sequence length="131" mass="14838">MSVNQILPKYLETDSKLFQTTQSEVKINSVKPNEMNVAEIVIAWGVGISSFFIFWAIFWVALSKIMNVVKDNQIFLKTKPLSKLPCQNCKYFSSNYYMRCAVNPSLVMTKEAKDCSDYLPDDDDASSGTDV</sequence>
<keyword evidence="1" id="KW-0812">Transmembrane</keyword>
<comment type="caution">
    <text evidence="2">The sequence shown here is derived from an EMBL/GenBank/DDBJ whole genome shotgun (WGS) entry which is preliminary data.</text>
</comment>
<organism evidence="2 3">
    <name type="scientific">Cyanomargarita calcarea GSE-NOS-MK-12-04C</name>
    <dbReference type="NCBI Taxonomy" id="2839659"/>
    <lineage>
        <taxon>Bacteria</taxon>
        <taxon>Bacillati</taxon>
        <taxon>Cyanobacteriota</taxon>
        <taxon>Cyanophyceae</taxon>
        <taxon>Nostocales</taxon>
        <taxon>Cyanomargaritaceae</taxon>
        <taxon>Cyanomargarita</taxon>
    </lineage>
</organism>
<dbReference type="EMBL" id="JAHHGZ010000020">
    <property type="protein sequence ID" value="MBW4669390.1"/>
    <property type="molecule type" value="Genomic_DNA"/>
</dbReference>
<protein>
    <submittedName>
        <fullName evidence="2">Uncharacterized protein</fullName>
    </submittedName>
</protein>
<keyword evidence="1" id="KW-0472">Membrane</keyword>
<name>A0A951UVZ1_9CYAN</name>
<evidence type="ECO:0000256" key="1">
    <source>
        <dbReference type="SAM" id="Phobius"/>
    </source>
</evidence>
<keyword evidence="1" id="KW-1133">Transmembrane helix</keyword>
<dbReference type="Proteomes" id="UP000729701">
    <property type="component" value="Unassembled WGS sequence"/>
</dbReference>
<evidence type="ECO:0000313" key="2">
    <source>
        <dbReference type="EMBL" id="MBW4669390.1"/>
    </source>
</evidence>
<evidence type="ECO:0000313" key="3">
    <source>
        <dbReference type="Proteomes" id="UP000729701"/>
    </source>
</evidence>
<reference evidence="2" key="1">
    <citation type="submission" date="2021-05" db="EMBL/GenBank/DDBJ databases">
        <authorList>
            <person name="Pietrasiak N."/>
            <person name="Ward R."/>
            <person name="Stajich J.E."/>
            <person name="Kurbessoian T."/>
        </authorList>
    </citation>
    <scope>NUCLEOTIDE SEQUENCE</scope>
    <source>
        <strain evidence="2">GSE-NOS-MK-12-04C</strain>
    </source>
</reference>
<gene>
    <name evidence="2" type="ORF">KME60_18710</name>
</gene>
<accession>A0A951UVZ1</accession>
<dbReference type="AlphaFoldDB" id="A0A951UVZ1"/>
<proteinExistence type="predicted"/>
<feature type="transmembrane region" description="Helical" evidence="1">
    <location>
        <begin position="41"/>
        <end position="62"/>
    </location>
</feature>
<reference evidence="2" key="2">
    <citation type="journal article" date="2022" name="Microbiol. Resour. Announc.">
        <title>Metagenome Sequencing to Explore Phylogenomics of Terrestrial Cyanobacteria.</title>
        <authorList>
            <person name="Ward R.D."/>
            <person name="Stajich J.E."/>
            <person name="Johansen J.R."/>
            <person name="Huntemann M."/>
            <person name="Clum A."/>
            <person name="Foster B."/>
            <person name="Foster B."/>
            <person name="Roux S."/>
            <person name="Palaniappan K."/>
            <person name="Varghese N."/>
            <person name="Mukherjee S."/>
            <person name="Reddy T.B.K."/>
            <person name="Daum C."/>
            <person name="Copeland A."/>
            <person name="Chen I.A."/>
            <person name="Ivanova N.N."/>
            <person name="Kyrpides N.C."/>
            <person name="Shapiro N."/>
            <person name="Eloe-Fadrosh E.A."/>
            <person name="Pietrasiak N."/>
        </authorList>
    </citation>
    <scope>NUCLEOTIDE SEQUENCE</scope>
    <source>
        <strain evidence="2">GSE-NOS-MK-12-04C</strain>
    </source>
</reference>